<reference evidence="2" key="1">
    <citation type="submission" date="2019-08" db="EMBL/GenBank/DDBJ databases">
        <title>The improved chromosome-level genome for the pearl oyster Pinctada fucata martensii using PacBio sequencing and Hi-C.</title>
        <authorList>
            <person name="Zheng Z."/>
        </authorList>
    </citation>
    <scope>NUCLEOTIDE SEQUENCE</scope>
    <source>
        <strain evidence="2">ZZ-2019</strain>
        <tissue evidence="2">Adductor muscle</tissue>
    </source>
</reference>
<dbReference type="EMBL" id="VSWD01000007">
    <property type="protein sequence ID" value="KAK3097090.1"/>
    <property type="molecule type" value="Genomic_DNA"/>
</dbReference>
<name>A0AA88Y7U9_PINIB</name>
<dbReference type="AlphaFoldDB" id="A0AA88Y7U9"/>
<feature type="compositionally biased region" description="Basic and acidic residues" evidence="1">
    <location>
        <begin position="367"/>
        <end position="377"/>
    </location>
</feature>
<feature type="region of interest" description="Disordered" evidence="1">
    <location>
        <begin position="329"/>
        <end position="377"/>
    </location>
</feature>
<protein>
    <submittedName>
        <fullName evidence="2">Uncharacterized protein</fullName>
    </submittedName>
</protein>
<keyword evidence="3" id="KW-1185">Reference proteome</keyword>
<evidence type="ECO:0000313" key="3">
    <source>
        <dbReference type="Proteomes" id="UP001186944"/>
    </source>
</evidence>
<accession>A0AA88Y7U9</accession>
<comment type="caution">
    <text evidence="2">The sequence shown here is derived from an EMBL/GenBank/DDBJ whole genome shotgun (WGS) entry which is preliminary data.</text>
</comment>
<organism evidence="2 3">
    <name type="scientific">Pinctada imbricata</name>
    <name type="common">Atlantic pearl-oyster</name>
    <name type="synonym">Pinctada martensii</name>
    <dbReference type="NCBI Taxonomy" id="66713"/>
    <lineage>
        <taxon>Eukaryota</taxon>
        <taxon>Metazoa</taxon>
        <taxon>Spiralia</taxon>
        <taxon>Lophotrochozoa</taxon>
        <taxon>Mollusca</taxon>
        <taxon>Bivalvia</taxon>
        <taxon>Autobranchia</taxon>
        <taxon>Pteriomorphia</taxon>
        <taxon>Pterioida</taxon>
        <taxon>Pterioidea</taxon>
        <taxon>Pteriidae</taxon>
        <taxon>Pinctada</taxon>
    </lineage>
</organism>
<evidence type="ECO:0000313" key="2">
    <source>
        <dbReference type="EMBL" id="KAK3097090.1"/>
    </source>
</evidence>
<feature type="compositionally biased region" description="Polar residues" evidence="1">
    <location>
        <begin position="139"/>
        <end position="166"/>
    </location>
</feature>
<dbReference type="Proteomes" id="UP001186944">
    <property type="component" value="Unassembled WGS sequence"/>
</dbReference>
<feature type="region of interest" description="Disordered" evidence="1">
    <location>
        <begin position="139"/>
        <end position="173"/>
    </location>
</feature>
<feature type="compositionally biased region" description="Basic and acidic residues" evidence="1">
    <location>
        <begin position="347"/>
        <end position="356"/>
    </location>
</feature>
<evidence type="ECO:0000256" key="1">
    <source>
        <dbReference type="SAM" id="MobiDB-lite"/>
    </source>
</evidence>
<proteinExistence type="predicted"/>
<sequence length="681" mass="76558">MKYHLRIYVFAAFKGTANHLHHSSSKVKSSTKSANLISTGFDNKRNKTGEVVAILDHPFNVNPDGSFSISANTNQNENKGPGVYEEVPYKNPSDVKNVNQNWAQQSVDKGFSHHKASNNYQISQINQINSYSEKPVGYEQTQHETNSNHQINPEYGFTQQTETSGSGHEIGTGFNEKYDVIQPIKVTGEQQNMDTKQFFPNIGNGKKEAQIWNTGFQTPSEQRKTDLNAPQTEAEMAHAKFLGLINPWGVGMFAKKGWLPPRGTKHFDGFEKRETVQSLGEQHMLPPNKQIETSKNTGIKSELNMNNHGNFSDYSSTYGVFTDPSTGHFDISRDIQNQDIPNGFDIQENRNSKKPNEYASKSKTTNKNKESNEGIHLKHPSENWISVSIPEDVFNGLKHLNDLLDPSQSIEGFHGNEPGTYNSHLLTEAVEHAQSIPGRKPDIQFSEFLKEMANSNHSYQLNEKEGMAHNAMDKDPLPRQNKPFEFLGSNGEINVQGENFIQGTNSGTNADTSMNLIDKQNMYRESIYPQDAPEIVKHVSTNIEPTPMPFKIHDPVQNGNNINANVQTQDVMNSGSGTMFHDPNARNIFSDTMFPHTSPAHPKSGIQHDHSTDKRIVDSVQDSPIMQYLNNGSDTTNNRNVPYGSENVHNTGIGPFDHEMNPKNRKYEYQYKHSESMDYAK</sequence>
<gene>
    <name evidence="2" type="ORF">FSP39_006270</name>
</gene>